<reference evidence="4 5" key="1">
    <citation type="journal article" date="2011" name="Genome Res.">
        <title>Phylogeny-wide analysis of social amoeba genomes highlights ancient origins for complex intercellular communication.</title>
        <authorList>
            <person name="Heidel A.J."/>
            <person name="Lawal H.M."/>
            <person name="Felder M."/>
            <person name="Schilde C."/>
            <person name="Helps N.R."/>
            <person name="Tunggal B."/>
            <person name="Rivero F."/>
            <person name="John U."/>
            <person name="Schleicher M."/>
            <person name="Eichinger L."/>
            <person name="Platzer M."/>
            <person name="Noegel A.A."/>
            <person name="Schaap P."/>
            <person name="Gloeckner G."/>
        </authorList>
    </citation>
    <scope>NUCLEOTIDE SEQUENCE [LARGE SCALE GENOMIC DNA]</scope>
    <source>
        <strain evidence="5">ATCC 26659 / Pp 5 / PN500</strain>
    </source>
</reference>
<evidence type="ECO:0000256" key="2">
    <source>
        <dbReference type="SAM" id="MobiDB-lite"/>
    </source>
</evidence>
<dbReference type="AlphaFoldDB" id="D3BHP2"/>
<feature type="region of interest" description="Disordered" evidence="2">
    <location>
        <begin position="59"/>
        <end position="99"/>
    </location>
</feature>
<dbReference type="PROSITE" id="PS50119">
    <property type="entry name" value="ZF_BBOX"/>
    <property type="match status" value="1"/>
</dbReference>
<evidence type="ECO:0000256" key="1">
    <source>
        <dbReference type="PROSITE-ProRule" id="PRU00024"/>
    </source>
</evidence>
<dbReference type="SUPFAM" id="SSF50965">
    <property type="entry name" value="Galactose oxidase, central domain"/>
    <property type="match status" value="1"/>
</dbReference>
<dbReference type="SUPFAM" id="SSF57845">
    <property type="entry name" value="B-box zinc-binding domain"/>
    <property type="match status" value="1"/>
</dbReference>
<name>D3BHP2_HETP5</name>
<evidence type="ECO:0000259" key="3">
    <source>
        <dbReference type="PROSITE" id="PS50119"/>
    </source>
</evidence>
<dbReference type="GO" id="GO:0008270">
    <property type="term" value="F:zinc ion binding"/>
    <property type="evidence" value="ECO:0007669"/>
    <property type="project" value="UniProtKB-KW"/>
</dbReference>
<accession>D3BHP2</accession>
<evidence type="ECO:0000313" key="4">
    <source>
        <dbReference type="EMBL" id="EFA79219.1"/>
    </source>
</evidence>
<dbReference type="CDD" id="cd19756">
    <property type="entry name" value="Bbox2"/>
    <property type="match status" value="1"/>
</dbReference>
<organism evidence="4 5">
    <name type="scientific">Heterostelium pallidum (strain ATCC 26659 / Pp 5 / PN500)</name>
    <name type="common">Cellular slime mold</name>
    <name type="synonym">Polysphondylium pallidum</name>
    <dbReference type="NCBI Taxonomy" id="670386"/>
    <lineage>
        <taxon>Eukaryota</taxon>
        <taxon>Amoebozoa</taxon>
        <taxon>Evosea</taxon>
        <taxon>Eumycetozoa</taxon>
        <taxon>Dictyostelia</taxon>
        <taxon>Acytosteliales</taxon>
        <taxon>Acytosteliaceae</taxon>
        <taxon>Heterostelium</taxon>
    </lineage>
</organism>
<keyword evidence="1" id="KW-0862">Zinc</keyword>
<dbReference type="FunCoup" id="D3BHP2">
    <property type="interactions" value="49"/>
</dbReference>
<dbReference type="Proteomes" id="UP000001396">
    <property type="component" value="Unassembled WGS sequence"/>
</dbReference>
<dbReference type="InParanoid" id="D3BHP2"/>
<keyword evidence="5" id="KW-1185">Reference proteome</keyword>
<keyword evidence="1" id="KW-0863">Zinc-finger</keyword>
<dbReference type="EMBL" id="ADBJ01000036">
    <property type="protein sequence ID" value="EFA79219.1"/>
    <property type="molecule type" value="Genomic_DNA"/>
</dbReference>
<evidence type="ECO:0000313" key="5">
    <source>
        <dbReference type="Proteomes" id="UP000001396"/>
    </source>
</evidence>
<dbReference type="InterPro" id="IPR000315">
    <property type="entry name" value="Znf_B-box"/>
</dbReference>
<keyword evidence="1" id="KW-0479">Metal-binding</keyword>
<sequence>MTSSCSRHQKSYRFICYQCNQLMCALCITKHNKNHNDHANQLDHIKEIKQSLDNLRSIDVPRQNDNNDDKHEQPTLKKQKLDSIVDNDNKNKKKNKDRKSIWNTLKSDTSRYESLTLTENEITQHFKQLYDYIAMEEYKLKKSIIATKDIIEHQLNNYINELKHLNSIIDLNNNFNNIKQNSNYNSKEVVKNEMKIENTTEQYSLESILKSISSCSTLQSFIDDNNQTLFSNQMIDDHPSVQEQLEQYDNDSLSLLLDTIYKYNDRFQPTATDRITDNTISRLYTQRPDFKQLDSIIQQSITLLTDNTTSYIFSTPSFSGAATLINLSNNNTVEQFSIDFDFSGTYSSIVAVGEYIYVFGGYNDPKKWMKFSIKSKSVEHIGDIVGIDVSCDLSACYDGKDHIYLVGDKQEIDRFNINTMKFEIYHKFTTIKYGKFSQVLSLMIFKGSLYIVGLENNMVFQIDLTRKTLKPHIIGCKPFTACHDDNGNLYTNEYSKKQITKYNVESKQVDTIDIPEIGDELNLMYHRESPFSSFIYSFGGCDCGNFKYSIESNKCEPFFEEDTFCRHISGSVSIKF</sequence>
<dbReference type="InterPro" id="IPR011043">
    <property type="entry name" value="Gal_Oxase/kelch_b-propeller"/>
</dbReference>
<dbReference type="RefSeq" id="XP_020431340.1">
    <property type="nucleotide sequence ID" value="XM_020578876.1"/>
</dbReference>
<dbReference type="GeneID" id="31363526"/>
<dbReference type="Gene3D" id="2.120.10.80">
    <property type="entry name" value="Kelch-type beta propeller"/>
    <property type="match status" value="1"/>
</dbReference>
<protein>
    <recommendedName>
        <fullName evidence="3">B box-type domain-containing protein</fullName>
    </recommendedName>
</protein>
<comment type="caution">
    <text evidence="4">The sequence shown here is derived from an EMBL/GenBank/DDBJ whole genome shotgun (WGS) entry which is preliminary data.</text>
</comment>
<proteinExistence type="predicted"/>
<gene>
    <name evidence="4" type="ORF">PPL_08047</name>
</gene>
<feature type="domain" description="B box-type" evidence="3">
    <location>
        <begin position="1"/>
        <end position="44"/>
    </location>
</feature>
<dbReference type="InterPro" id="IPR015915">
    <property type="entry name" value="Kelch-typ_b-propeller"/>
</dbReference>
<feature type="compositionally biased region" description="Basic and acidic residues" evidence="2">
    <location>
        <begin position="65"/>
        <end position="90"/>
    </location>
</feature>